<dbReference type="GO" id="GO:0003964">
    <property type="term" value="F:RNA-directed DNA polymerase activity"/>
    <property type="evidence" value="ECO:0007669"/>
    <property type="project" value="UniProtKB-KW"/>
</dbReference>
<reference evidence="1 2" key="1">
    <citation type="submission" date="2019-08" db="EMBL/GenBank/DDBJ databases">
        <title>Whole genome of Aphis craccivora.</title>
        <authorList>
            <person name="Voronova N.V."/>
            <person name="Shulinski R.S."/>
            <person name="Bandarenka Y.V."/>
            <person name="Zhorov D.G."/>
            <person name="Warner D."/>
        </authorList>
    </citation>
    <scope>NUCLEOTIDE SEQUENCE [LARGE SCALE GENOMIC DNA]</scope>
    <source>
        <strain evidence="1">180601</strain>
        <tissue evidence="1">Whole Body</tissue>
    </source>
</reference>
<gene>
    <name evidence="1" type="ORF">FWK35_00027604</name>
</gene>
<comment type="caution">
    <text evidence="1">The sequence shown here is derived from an EMBL/GenBank/DDBJ whole genome shotgun (WGS) entry which is preliminary data.</text>
</comment>
<evidence type="ECO:0000313" key="1">
    <source>
        <dbReference type="EMBL" id="KAF0740210.1"/>
    </source>
</evidence>
<keyword evidence="1" id="KW-0548">Nucleotidyltransferase</keyword>
<keyword evidence="1" id="KW-0808">Transferase</keyword>
<evidence type="ECO:0000313" key="2">
    <source>
        <dbReference type="Proteomes" id="UP000478052"/>
    </source>
</evidence>
<protein>
    <submittedName>
        <fullName evidence="1">Reverse transcriptase domain-containing protein</fullName>
    </submittedName>
</protein>
<keyword evidence="2" id="KW-1185">Reference proteome</keyword>
<proteinExistence type="predicted"/>
<accession>A0A6G0XJB6</accession>
<dbReference type="AlphaFoldDB" id="A0A6G0XJB6"/>
<dbReference type="EMBL" id="VUJU01007804">
    <property type="protein sequence ID" value="KAF0740210.1"/>
    <property type="molecule type" value="Genomic_DNA"/>
</dbReference>
<dbReference type="Proteomes" id="UP000478052">
    <property type="component" value="Unassembled WGS sequence"/>
</dbReference>
<keyword evidence="1" id="KW-0695">RNA-directed DNA polymerase</keyword>
<sequence length="73" mass="8859">MLQYTLQYEELCIKFSILSKLECNTAVVWSPYLNYQIQCLDNIQTRFLRFLVLKCNLSREQHSPYQPLLDFFF</sequence>
<name>A0A6G0XJB6_APHCR</name>
<organism evidence="1 2">
    <name type="scientific">Aphis craccivora</name>
    <name type="common">Cowpea aphid</name>
    <dbReference type="NCBI Taxonomy" id="307492"/>
    <lineage>
        <taxon>Eukaryota</taxon>
        <taxon>Metazoa</taxon>
        <taxon>Ecdysozoa</taxon>
        <taxon>Arthropoda</taxon>
        <taxon>Hexapoda</taxon>
        <taxon>Insecta</taxon>
        <taxon>Pterygota</taxon>
        <taxon>Neoptera</taxon>
        <taxon>Paraneoptera</taxon>
        <taxon>Hemiptera</taxon>
        <taxon>Sternorrhyncha</taxon>
        <taxon>Aphidomorpha</taxon>
        <taxon>Aphidoidea</taxon>
        <taxon>Aphididae</taxon>
        <taxon>Aphidini</taxon>
        <taxon>Aphis</taxon>
        <taxon>Aphis</taxon>
    </lineage>
</organism>